<reference evidence="1" key="1">
    <citation type="journal article" date="2021" name="Proc. Natl. Acad. Sci. U.S.A.">
        <title>A Catalog of Tens of Thousands of Viruses from Human Metagenomes Reveals Hidden Associations with Chronic Diseases.</title>
        <authorList>
            <person name="Tisza M.J."/>
            <person name="Buck C.B."/>
        </authorList>
    </citation>
    <scope>NUCLEOTIDE SEQUENCE</scope>
    <source>
        <strain evidence="1">CtZhz2</strain>
    </source>
</reference>
<name>A0A8S5U8Q6_9CAUD</name>
<dbReference type="EMBL" id="BK016038">
    <property type="protein sequence ID" value="DAF90847.1"/>
    <property type="molecule type" value="Genomic_DNA"/>
</dbReference>
<sequence length="105" mass="11933">MAYRVDIVLDQGSDYVCPFEFYDNARRPVNFNGFEAHMQVRRTASSTVIVDELSTEGEAPRLSFESNVLKAKWPRAITSAIKAGRYVYDLEPASRQKITQSPETK</sequence>
<protein>
    <submittedName>
        <fullName evidence="1">Uncharacterized protein</fullName>
    </submittedName>
</protein>
<organism evidence="1">
    <name type="scientific">Myoviridae sp. ctZhz2</name>
    <dbReference type="NCBI Taxonomy" id="2825129"/>
    <lineage>
        <taxon>Viruses</taxon>
        <taxon>Duplodnaviria</taxon>
        <taxon>Heunggongvirae</taxon>
        <taxon>Uroviricota</taxon>
        <taxon>Caudoviricetes</taxon>
    </lineage>
</organism>
<proteinExistence type="predicted"/>
<accession>A0A8S5U8Q6</accession>
<evidence type="ECO:0000313" key="1">
    <source>
        <dbReference type="EMBL" id="DAF90847.1"/>
    </source>
</evidence>